<dbReference type="InterPro" id="IPR002656">
    <property type="entry name" value="Acyl_transf_3_dom"/>
</dbReference>
<keyword evidence="3" id="KW-0808">Transferase</keyword>
<dbReference type="InterPro" id="IPR050879">
    <property type="entry name" value="Acyltransferase_3"/>
</dbReference>
<feature type="compositionally biased region" description="Low complexity" evidence="1">
    <location>
        <begin position="25"/>
        <end position="38"/>
    </location>
</feature>
<dbReference type="EC" id="2.3.1.-" evidence="3"/>
<dbReference type="PANTHER" id="PTHR23028">
    <property type="entry name" value="ACETYLTRANSFERASE"/>
    <property type="match status" value="1"/>
</dbReference>
<accession>A0A162GRZ4</accession>
<name>A0A162GRZ4_9MICO</name>
<dbReference type="PATRIC" id="fig|1671680.3.peg.1139"/>
<feature type="transmembrane region" description="Helical" evidence="2">
    <location>
        <begin position="350"/>
        <end position="367"/>
    </location>
</feature>
<keyword evidence="2" id="KW-0812">Transmembrane</keyword>
<evidence type="ECO:0000256" key="1">
    <source>
        <dbReference type="SAM" id="MobiDB-lite"/>
    </source>
</evidence>
<reference evidence="3 4" key="1">
    <citation type="submission" date="2015-08" db="EMBL/GenBank/DDBJ databases">
        <title>Draft Genome Sequence of Rathayibacter sp. Strain VKM Ac-2596 Isolated from Leaf Gall Induced by Plant-Parasitic Nematodes.</title>
        <authorList>
            <person name="Vasilenko O.V."/>
            <person name="Starodumova I.P."/>
            <person name="Tarlachkov S.V."/>
            <person name="Dorofeeva L.V."/>
            <person name="Evtushenko L.I."/>
        </authorList>
    </citation>
    <scope>NUCLEOTIDE SEQUENCE [LARGE SCALE GENOMIC DNA]</scope>
    <source>
        <strain evidence="3 4">VKM Ac-2596</strain>
    </source>
</reference>
<sequence>MGLPGGRRVIPLDSATRSEREARPTGRGRSASRSSAPRLGQLDGLRGIAVLAVLLFHTSLFPGGFLGVDLFFTLSGFVITAGLLREAGATRRIDLLAFLGRRARRLLPALLALLGLVLIATALLATPAVRHNAIDDLPWALAQLANWHFIGAGISYGHITDVHVFAHLWSIAVEWQFYLVWPVVIGVLARRARGERLLTALIIGATIVSAALMAVYAVSDTTRAYEGTDTRASALLLGALAATPPVRRLAESLRHGWASFAAGMLAVALLALWLIADGTDALWLYRGGFLAHSVVAAAFIAVLAAQPRIGVSRAIGSAIPRWLGGVSYSVYLWHWPLVVLLPAIPGESGVWWRAGIVIAGSILLGWMSTRFLERPIQSGARWARGRSGAIALVGAGVVIMLIWLAVPRPDLGAGTVDLDSL</sequence>
<feature type="transmembrane region" description="Helical" evidence="2">
    <location>
        <begin position="282"/>
        <end position="305"/>
    </location>
</feature>
<dbReference type="GO" id="GO:0009103">
    <property type="term" value="P:lipopolysaccharide biosynthetic process"/>
    <property type="evidence" value="ECO:0007669"/>
    <property type="project" value="TreeGrafter"/>
</dbReference>
<feature type="transmembrane region" description="Helical" evidence="2">
    <location>
        <begin position="388"/>
        <end position="406"/>
    </location>
</feature>
<feature type="transmembrane region" description="Helical" evidence="2">
    <location>
        <begin position="257"/>
        <end position="276"/>
    </location>
</feature>
<dbReference type="GO" id="GO:0016747">
    <property type="term" value="F:acyltransferase activity, transferring groups other than amino-acyl groups"/>
    <property type="evidence" value="ECO:0007669"/>
    <property type="project" value="InterPro"/>
</dbReference>
<protein>
    <submittedName>
        <fullName evidence="3">O-acetyltransferase OatA</fullName>
        <ecNumber evidence="3">2.3.1.-</ecNumber>
    </submittedName>
</protein>
<dbReference type="RefSeq" id="WP_206750685.1">
    <property type="nucleotide sequence ID" value="NZ_CP047186.1"/>
</dbReference>
<keyword evidence="2" id="KW-0472">Membrane</keyword>
<dbReference type="PANTHER" id="PTHR23028:SF53">
    <property type="entry name" value="ACYL_TRANSF_3 DOMAIN-CONTAINING PROTEIN"/>
    <property type="match status" value="1"/>
</dbReference>
<feature type="transmembrane region" description="Helical" evidence="2">
    <location>
        <begin position="164"/>
        <end position="185"/>
    </location>
</feature>
<evidence type="ECO:0000256" key="2">
    <source>
        <dbReference type="SAM" id="Phobius"/>
    </source>
</evidence>
<organism evidence="3 4">
    <name type="scientific">Rathayibacter tanaceti</name>
    <dbReference type="NCBI Taxonomy" id="1671680"/>
    <lineage>
        <taxon>Bacteria</taxon>
        <taxon>Bacillati</taxon>
        <taxon>Actinomycetota</taxon>
        <taxon>Actinomycetes</taxon>
        <taxon>Micrococcales</taxon>
        <taxon>Microbacteriaceae</taxon>
        <taxon>Rathayibacter</taxon>
    </lineage>
</organism>
<evidence type="ECO:0000313" key="4">
    <source>
        <dbReference type="Proteomes" id="UP000076717"/>
    </source>
</evidence>
<keyword evidence="4" id="KW-1185">Reference proteome</keyword>
<dbReference type="Pfam" id="PF01757">
    <property type="entry name" value="Acyl_transf_3"/>
    <property type="match status" value="1"/>
</dbReference>
<gene>
    <name evidence="3" type="primary">oatA_1</name>
    <name evidence="3" type="ORF">ACH61_01082</name>
</gene>
<feature type="transmembrane region" description="Helical" evidence="2">
    <location>
        <begin position="64"/>
        <end position="85"/>
    </location>
</feature>
<dbReference type="EMBL" id="LIIN01000026">
    <property type="protein sequence ID" value="KZX21778.1"/>
    <property type="molecule type" value="Genomic_DNA"/>
</dbReference>
<proteinExistence type="predicted"/>
<feature type="transmembrane region" description="Helical" evidence="2">
    <location>
        <begin position="106"/>
        <end position="129"/>
    </location>
</feature>
<feature type="transmembrane region" description="Helical" evidence="2">
    <location>
        <begin position="197"/>
        <end position="218"/>
    </location>
</feature>
<comment type="caution">
    <text evidence="3">The sequence shown here is derived from an EMBL/GenBank/DDBJ whole genome shotgun (WGS) entry which is preliminary data.</text>
</comment>
<dbReference type="AlphaFoldDB" id="A0A162GRZ4"/>
<dbReference type="GO" id="GO:0016020">
    <property type="term" value="C:membrane"/>
    <property type="evidence" value="ECO:0007669"/>
    <property type="project" value="TreeGrafter"/>
</dbReference>
<feature type="region of interest" description="Disordered" evidence="1">
    <location>
        <begin position="13"/>
        <end position="38"/>
    </location>
</feature>
<keyword evidence="2" id="KW-1133">Transmembrane helix</keyword>
<dbReference type="Proteomes" id="UP000076717">
    <property type="component" value="Unassembled WGS sequence"/>
</dbReference>
<keyword evidence="3" id="KW-0012">Acyltransferase</keyword>
<evidence type="ECO:0000313" key="3">
    <source>
        <dbReference type="EMBL" id="KZX21778.1"/>
    </source>
</evidence>